<evidence type="ECO:0000313" key="3">
    <source>
        <dbReference type="Proteomes" id="UP000326396"/>
    </source>
</evidence>
<sequence length="82" mass="9026">MRLMFPRRWLLLGCRGCCLSVVGRELMVGFKGGSTGLDKGSGVARSEWIGVGFLELHTLQVVHIMKDLSTHDMTYTILGKAS</sequence>
<organism evidence="2 3">
    <name type="scientific">Mikania micrantha</name>
    <name type="common">bitter vine</name>
    <dbReference type="NCBI Taxonomy" id="192012"/>
    <lineage>
        <taxon>Eukaryota</taxon>
        <taxon>Viridiplantae</taxon>
        <taxon>Streptophyta</taxon>
        <taxon>Embryophyta</taxon>
        <taxon>Tracheophyta</taxon>
        <taxon>Spermatophyta</taxon>
        <taxon>Magnoliopsida</taxon>
        <taxon>eudicotyledons</taxon>
        <taxon>Gunneridae</taxon>
        <taxon>Pentapetalae</taxon>
        <taxon>asterids</taxon>
        <taxon>campanulids</taxon>
        <taxon>Asterales</taxon>
        <taxon>Asteraceae</taxon>
        <taxon>Asteroideae</taxon>
        <taxon>Heliantheae alliance</taxon>
        <taxon>Eupatorieae</taxon>
        <taxon>Mikania</taxon>
    </lineage>
</organism>
<keyword evidence="1" id="KW-0732">Signal</keyword>
<dbReference type="Proteomes" id="UP000326396">
    <property type="component" value="Linkage Group LG14"/>
</dbReference>
<protein>
    <recommendedName>
        <fullName evidence="4">Secreted protein</fullName>
    </recommendedName>
</protein>
<name>A0A5N6P4I8_9ASTR</name>
<gene>
    <name evidence="2" type="ORF">E3N88_12099</name>
</gene>
<dbReference type="EMBL" id="SZYD01000006">
    <property type="protein sequence ID" value="KAD5960627.1"/>
    <property type="molecule type" value="Genomic_DNA"/>
</dbReference>
<accession>A0A5N6P4I8</accession>
<evidence type="ECO:0000256" key="1">
    <source>
        <dbReference type="SAM" id="SignalP"/>
    </source>
</evidence>
<feature type="signal peptide" evidence="1">
    <location>
        <begin position="1"/>
        <end position="20"/>
    </location>
</feature>
<feature type="chain" id="PRO_5024388338" description="Secreted protein" evidence="1">
    <location>
        <begin position="21"/>
        <end position="82"/>
    </location>
</feature>
<reference evidence="2 3" key="1">
    <citation type="submission" date="2019-05" db="EMBL/GenBank/DDBJ databases">
        <title>Mikania micrantha, genome provides insights into the molecular mechanism of rapid growth.</title>
        <authorList>
            <person name="Liu B."/>
        </authorList>
    </citation>
    <scope>NUCLEOTIDE SEQUENCE [LARGE SCALE GENOMIC DNA]</scope>
    <source>
        <strain evidence="2">NLD-2019</strain>
        <tissue evidence="2">Leaf</tissue>
    </source>
</reference>
<evidence type="ECO:0000313" key="2">
    <source>
        <dbReference type="EMBL" id="KAD5960627.1"/>
    </source>
</evidence>
<dbReference type="AlphaFoldDB" id="A0A5N6P4I8"/>
<comment type="caution">
    <text evidence="2">The sequence shown here is derived from an EMBL/GenBank/DDBJ whole genome shotgun (WGS) entry which is preliminary data.</text>
</comment>
<keyword evidence="3" id="KW-1185">Reference proteome</keyword>
<proteinExistence type="predicted"/>
<evidence type="ECO:0008006" key="4">
    <source>
        <dbReference type="Google" id="ProtNLM"/>
    </source>
</evidence>